<evidence type="ECO:0000256" key="2">
    <source>
        <dbReference type="ARBA" id="ARBA00022473"/>
    </source>
</evidence>
<dbReference type="Proteomes" id="UP001279734">
    <property type="component" value="Unassembled WGS sequence"/>
</dbReference>
<evidence type="ECO:0000256" key="7">
    <source>
        <dbReference type="ARBA" id="ARBA00024340"/>
    </source>
</evidence>
<keyword evidence="4" id="KW-0812">Transmembrane</keyword>
<feature type="compositionally biased region" description="Polar residues" evidence="8">
    <location>
        <begin position="24"/>
        <end position="42"/>
    </location>
</feature>
<dbReference type="AlphaFoldDB" id="A0AAD3SKE3"/>
<keyword evidence="10" id="KW-1185">Reference proteome</keyword>
<evidence type="ECO:0000256" key="5">
    <source>
        <dbReference type="ARBA" id="ARBA00022989"/>
    </source>
</evidence>
<comment type="caution">
    <text evidence="9">The sequence shown here is derived from an EMBL/GenBank/DDBJ whole genome shotgun (WGS) entry which is preliminary data.</text>
</comment>
<dbReference type="GO" id="GO:0005886">
    <property type="term" value="C:plasma membrane"/>
    <property type="evidence" value="ECO:0007669"/>
    <property type="project" value="UniProtKB-SubCell"/>
</dbReference>
<comment type="subcellular location">
    <subcellularLocation>
        <location evidence="1">Cell membrane</location>
        <topology evidence="1">Single-pass membrane protein</topology>
    </subcellularLocation>
</comment>
<dbReference type="GO" id="GO:0008285">
    <property type="term" value="P:negative regulation of cell population proliferation"/>
    <property type="evidence" value="ECO:0007669"/>
    <property type="project" value="InterPro"/>
</dbReference>
<keyword evidence="3" id="KW-1003">Cell membrane</keyword>
<dbReference type="PANTHER" id="PTHR47596:SF2">
    <property type="entry name" value="SMALL POLYPEPTIDE DEVIL 9"/>
    <property type="match status" value="1"/>
</dbReference>
<name>A0AAD3SKE3_NEPGR</name>
<dbReference type="InterPro" id="IPR012552">
    <property type="entry name" value="DVL"/>
</dbReference>
<organism evidence="9 10">
    <name type="scientific">Nepenthes gracilis</name>
    <name type="common">Slender pitcher plant</name>
    <dbReference type="NCBI Taxonomy" id="150966"/>
    <lineage>
        <taxon>Eukaryota</taxon>
        <taxon>Viridiplantae</taxon>
        <taxon>Streptophyta</taxon>
        <taxon>Embryophyta</taxon>
        <taxon>Tracheophyta</taxon>
        <taxon>Spermatophyta</taxon>
        <taxon>Magnoliopsida</taxon>
        <taxon>eudicotyledons</taxon>
        <taxon>Gunneridae</taxon>
        <taxon>Pentapetalae</taxon>
        <taxon>Caryophyllales</taxon>
        <taxon>Nepenthaceae</taxon>
        <taxon>Nepenthes</taxon>
    </lineage>
</organism>
<dbReference type="GO" id="GO:0048367">
    <property type="term" value="P:shoot system development"/>
    <property type="evidence" value="ECO:0007669"/>
    <property type="project" value="UniProtKB-ARBA"/>
</dbReference>
<sequence length="128" mass="14204">MAAADAPEFLLDKEWRPSEKERTANGSSTMRCCSRKGSSSKAPSILRSFSLKNSSATSELPFLSKSSSPHLRRSSSAKSSPPLDRSLSQKSSSFTKKCSTLAKEQKARFYIMKRCVAMLVCWRKDNDS</sequence>
<evidence type="ECO:0000256" key="4">
    <source>
        <dbReference type="ARBA" id="ARBA00022692"/>
    </source>
</evidence>
<evidence type="ECO:0000256" key="1">
    <source>
        <dbReference type="ARBA" id="ARBA00004162"/>
    </source>
</evidence>
<keyword evidence="5" id="KW-1133">Transmembrane helix</keyword>
<dbReference type="InterPro" id="IPR052692">
    <property type="entry name" value="DVL_RTFL_polypeptides"/>
</dbReference>
<protein>
    <submittedName>
        <fullName evidence="9">Uncharacterized protein</fullName>
    </submittedName>
</protein>
<evidence type="ECO:0000256" key="8">
    <source>
        <dbReference type="SAM" id="MobiDB-lite"/>
    </source>
</evidence>
<evidence type="ECO:0000313" key="10">
    <source>
        <dbReference type="Proteomes" id="UP001279734"/>
    </source>
</evidence>
<feature type="compositionally biased region" description="Low complexity" evidence="8">
    <location>
        <begin position="76"/>
        <end position="86"/>
    </location>
</feature>
<feature type="compositionally biased region" description="Basic and acidic residues" evidence="8">
    <location>
        <begin position="10"/>
        <end position="23"/>
    </location>
</feature>
<feature type="region of interest" description="Disordered" evidence="8">
    <location>
        <begin position="1"/>
        <end position="95"/>
    </location>
</feature>
<evidence type="ECO:0000256" key="6">
    <source>
        <dbReference type="ARBA" id="ARBA00023136"/>
    </source>
</evidence>
<accession>A0AAD3SKE3</accession>
<dbReference type="EMBL" id="BSYO01000011">
    <property type="protein sequence ID" value="GMH12261.1"/>
    <property type="molecule type" value="Genomic_DNA"/>
</dbReference>
<keyword evidence="6" id="KW-0472">Membrane</keyword>
<reference evidence="9" key="1">
    <citation type="submission" date="2023-05" db="EMBL/GenBank/DDBJ databases">
        <title>Nepenthes gracilis genome sequencing.</title>
        <authorList>
            <person name="Fukushima K."/>
        </authorList>
    </citation>
    <scope>NUCLEOTIDE SEQUENCE</scope>
    <source>
        <strain evidence="9">SING2019-196</strain>
    </source>
</reference>
<comment type="similarity">
    <text evidence="7">Belongs to the DVL/RTFL small polypeptides family.</text>
</comment>
<dbReference type="Pfam" id="PF08137">
    <property type="entry name" value="DVL"/>
    <property type="match status" value="1"/>
</dbReference>
<dbReference type="PANTHER" id="PTHR47596">
    <property type="entry name" value="DVL13"/>
    <property type="match status" value="1"/>
</dbReference>
<keyword evidence="2" id="KW-0217">Developmental protein</keyword>
<gene>
    <name evidence="9" type="ORF">Nepgr_014102</name>
</gene>
<evidence type="ECO:0000313" key="9">
    <source>
        <dbReference type="EMBL" id="GMH12261.1"/>
    </source>
</evidence>
<evidence type="ECO:0000256" key="3">
    <source>
        <dbReference type="ARBA" id="ARBA00022475"/>
    </source>
</evidence>
<proteinExistence type="inferred from homology"/>